<dbReference type="AlphaFoldDB" id="A0AA38FR42"/>
<evidence type="ECO:0000313" key="12">
    <source>
        <dbReference type="EMBL" id="KAH9308003.1"/>
    </source>
</evidence>
<dbReference type="InterPro" id="IPR005828">
    <property type="entry name" value="MFS_sugar_transport-like"/>
</dbReference>
<evidence type="ECO:0000259" key="11">
    <source>
        <dbReference type="PROSITE" id="PS50850"/>
    </source>
</evidence>
<protein>
    <recommendedName>
        <fullName evidence="11">Major facilitator superfamily (MFS) profile domain-containing protein</fullName>
    </recommendedName>
</protein>
<feature type="transmembrane region" description="Helical" evidence="10">
    <location>
        <begin position="213"/>
        <end position="234"/>
    </location>
</feature>
<dbReference type="InterPro" id="IPR005829">
    <property type="entry name" value="Sugar_transporter_CS"/>
</dbReference>
<evidence type="ECO:0000313" key="13">
    <source>
        <dbReference type="Proteomes" id="UP000824469"/>
    </source>
</evidence>
<evidence type="ECO:0000256" key="7">
    <source>
        <dbReference type="ARBA" id="ARBA00022989"/>
    </source>
</evidence>
<feature type="transmembrane region" description="Helical" evidence="10">
    <location>
        <begin position="349"/>
        <end position="367"/>
    </location>
</feature>
<dbReference type="PRINTS" id="PR00171">
    <property type="entry name" value="SUGRTRNSPORT"/>
</dbReference>
<feature type="non-terminal residue" evidence="12">
    <location>
        <position position="450"/>
    </location>
</feature>
<accession>A0AA38FR42</accession>
<dbReference type="CDD" id="cd17358">
    <property type="entry name" value="MFS_GLUT6_8_Class3_like"/>
    <property type="match status" value="1"/>
</dbReference>
<dbReference type="PROSITE" id="PS00217">
    <property type="entry name" value="SUGAR_TRANSPORT_2"/>
    <property type="match status" value="1"/>
</dbReference>
<keyword evidence="8 10" id="KW-0472">Membrane</keyword>
<reference evidence="12 13" key="1">
    <citation type="journal article" date="2021" name="Nat. Plants">
        <title>The Taxus genome provides insights into paclitaxel biosynthesis.</title>
        <authorList>
            <person name="Xiong X."/>
            <person name="Gou J."/>
            <person name="Liao Q."/>
            <person name="Li Y."/>
            <person name="Zhou Q."/>
            <person name="Bi G."/>
            <person name="Li C."/>
            <person name="Du R."/>
            <person name="Wang X."/>
            <person name="Sun T."/>
            <person name="Guo L."/>
            <person name="Liang H."/>
            <person name="Lu P."/>
            <person name="Wu Y."/>
            <person name="Zhang Z."/>
            <person name="Ro D.K."/>
            <person name="Shang Y."/>
            <person name="Huang S."/>
            <person name="Yan J."/>
        </authorList>
    </citation>
    <scope>NUCLEOTIDE SEQUENCE [LARGE SCALE GENOMIC DNA]</scope>
    <source>
        <strain evidence="12">Ta-2019</strain>
    </source>
</reference>
<feature type="transmembrane region" description="Helical" evidence="10">
    <location>
        <begin position="35"/>
        <end position="57"/>
    </location>
</feature>
<sequence length="450" mass="49078">FSLFGSLVTVGGMAGGILSGTTADFLGRRRGVGLLYTGRLIIGFGTGIFSFTVPIYIAEIAPDKFRGMLGTMYQLFISFGILVVYTVGGSLNWRWLSIIGASLGLLMVIGLFFISETPLWLAKSGLKDELNTSLKKLRGVDCDINEEAMKIQEGVDILKLQPKAKVSDLLERQIFNPLLVVIGLLLFQQFSGINAVMLYAGQIFREVGIASSNDASICLGLLQVLMTLVTAGLVERAGRRVLLMVSAGGMAFSSSVVGLSFYLKDISGDDISQDMSRCVSFLAISGLLVYIIAFSLGVGPVPWIVMGENLPARVNSFAGSLAALTSWLSAWIVTVTFNSLLEWSAPGSFWIFAAVCALNAIFVAFCVRETRATNDTKWKEDLFKESPIHLLSIPKVEKWPFEMDFQDSYGNTLENNGCDKENVTKAFTSNKGEEREDDWGLEYASFGHNV</sequence>
<dbReference type="PANTHER" id="PTHR48021">
    <property type="match status" value="1"/>
</dbReference>
<dbReference type="PROSITE" id="PS00216">
    <property type="entry name" value="SUGAR_TRANSPORT_1"/>
    <property type="match status" value="1"/>
</dbReference>
<dbReference type="GO" id="GO:0005886">
    <property type="term" value="C:plasma membrane"/>
    <property type="evidence" value="ECO:0007669"/>
    <property type="project" value="UniProtKB-SubCell"/>
</dbReference>
<keyword evidence="4" id="KW-1003">Cell membrane</keyword>
<name>A0AA38FR42_TAXCH</name>
<feature type="transmembrane region" description="Helical" evidence="10">
    <location>
        <begin position="241"/>
        <end position="263"/>
    </location>
</feature>
<evidence type="ECO:0000256" key="3">
    <source>
        <dbReference type="ARBA" id="ARBA00022448"/>
    </source>
</evidence>
<dbReference type="EMBL" id="JAHRHJ020000007">
    <property type="protein sequence ID" value="KAH9308003.1"/>
    <property type="molecule type" value="Genomic_DNA"/>
</dbReference>
<comment type="subcellular location">
    <subcellularLocation>
        <location evidence="1">Cell membrane</location>
        <topology evidence="1">Multi-pass membrane protein</topology>
    </subcellularLocation>
</comment>
<keyword evidence="5" id="KW-0762">Sugar transport</keyword>
<dbReference type="Pfam" id="PF00083">
    <property type="entry name" value="Sugar_tr"/>
    <property type="match status" value="1"/>
</dbReference>
<evidence type="ECO:0000256" key="5">
    <source>
        <dbReference type="ARBA" id="ARBA00022597"/>
    </source>
</evidence>
<dbReference type="SUPFAM" id="SSF103473">
    <property type="entry name" value="MFS general substrate transporter"/>
    <property type="match status" value="1"/>
</dbReference>
<feature type="domain" description="Major facilitator superfamily (MFS) profile" evidence="11">
    <location>
        <begin position="1"/>
        <end position="371"/>
    </location>
</feature>
<dbReference type="InterPro" id="IPR020846">
    <property type="entry name" value="MFS_dom"/>
</dbReference>
<keyword evidence="7 10" id="KW-1133">Transmembrane helix</keyword>
<dbReference type="GO" id="GO:0051119">
    <property type="term" value="F:sugar transmembrane transporter activity"/>
    <property type="evidence" value="ECO:0007669"/>
    <property type="project" value="InterPro"/>
</dbReference>
<evidence type="ECO:0000256" key="9">
    <source>
        <dbReference type="RuleBase" id="RU003346"/>
    </source>
</evidence>
<feature type="transmembrane region" description="Helical" evidence="10">
    <location>
        <begin position="93"/>
        <end position="114"/>
    </location>
</feature>
<dbReference type="PANTHER" id="PTHR48021:SF1">
    <property type="entry name" value="GH07001P-RELATED"/>
    <property type="match status" value="1"/>
</dbReference>
<dbReference type="NCBIfam" id="TIGR00879">
    <property type="entry name" value="SP"/>
    <property type="match status" value="1"/>
</dbReference>
<dbReference type="InterPro" id="IPR044775">
    <property type="entry name" value="MFS_ERD6/Tret1-like"/>
</dbReference>
<feature type="transmembrane region" description="Helical" evidence="10">
    <location>
        <begin position="283"/>
        <end position="305"/>
    </location>
</feature>
<gene>
    <name evidence="12" type="ORF">KI387_035914</name>
</gene>
<keyword evidence="3 9" id="KW-0813">Transport</keyword>
<comment type="similarity">
    <text evidence="2 9">Belongs to the major facilitator superfamily. Sugar transporter (TC 2.A.1.1) family.</text>
</comment>
<feature type="transmembrane region" description="Helical" evidence="10">
    <location>
        <begin position="317"/>
        <end position="337"/>
    </location>
</feature>
<evidence type="ECO:0000256" key="2">
    <source>
        <dbReference type="ARBA" id="ARBA00010992"/>
    </source>
</evidence>
<dbReference type="Proteomes" id="UP000824469">
    <property type="component" value="Unassembled WGS sequence"/>
</dbReference>
<keyword evidence="13" id="KW-1185">Reference proteome</keyword>
<evidence type="ECO:0000256" key="6">
    <source>
        <dbReference type="ARBA" id="ARBA00022692"/>
    </source>
</evidence>
<dbReference type="Gene3D" id="1.20.1250.20">
    <property type="entry name" value="MFS general substrate transporter like domains"/>
    <property type="match status" value="1"/>
</dbReference>
<feature type="transmembrane region" description="Helical" evidence="10">
    <location>
        <begin position="178"/>
        <end position="201"/>
    </location>
</feature>
<evidence type="ECO:0000256" key="8">
    <source>
        <dbReference type="ARBA" id="ARBA00023136"/>
    </source>
</evidence>
<proteinExistence type="inferred from homology"/>
<comment type="caution">
    <text evidence="12">The sequence shown here is derived from an EMBL/GenBank/DDBJ whole genome shotgun (WGS) entry which is preliminary data.</text>
</comment>
<organism evidence="12 13">
    <name type="scientific">Taxus chinensis</name>
    <name type="common">Chinese yew</name>
    <name type="synonym">Taxus wallichiana var. chinensis</name>
    <dbReference type="NCBI Taxonomy" id="29808"/>
    <lineage>
        <taxon>Eukaryota</taxon>
        <taxon>Viridiplantae</taxon>
        <taxon>Streptophyta</taxon>
        <taxon>Embryophyta</taxon>
        <taxon>Tracheophyta</taxon>
        <taxon>Spermatophyta</taxon>
        <taxon>Pinopsida</taxon>
        <taxon>Pinidae</taxon>
        <taxon>Conifers II</taxon>
        <taxon>Cupressales</taxon>
        <taxon>Taxaceae</taxon>
        <taxon>Taxus</taxon>
    </lineage>
</organism>
<dbReference type="InterPro" id="IPR050549">
    <property type="entry name" value="MFS_Trehalose_Transporter"/>
</dbReference>
<dbReference type="OMA" id="FAMRITS"/>
<dbReference type="InterPro" id="IPR003663">
    <property type="entry name" value="Sugar/inositol_transpt"/>
</dbReference>
<feature type="transmembrane region" description="Helical" evidence="10">
    <location>
        <begin position="69"/>
        <end position="87"/>
    </location>
</feature>
<dbReference type="FunFam" id="1.20.1250.20:FF:000218">
    <property type="entry name" value="facilitated trehalose transporter Tret1"/>
    <property type="match status" value="1"/>
</dbReference>
<evidence type="ECO:0000256" key="4">
    <source>
        <dbReference type="ARBA" id="ARBA00022475"/>
    </source>
</evidence>
<dbReference type="PROSITE" id="PS50850">
    <property type="entry name" value="MFS"/>
    <property type="match status" value="1"/>
</dbReference>
<keyword evidence="6 10" id="KW-0812">Transmembrane</keyword>
<dbReference type="InterPro" id="IPR036259">
    <property type="entry name" value="MFS_trans_sf"/>
</dbReference>
<evidence type="ECO:0000256" key="1">
    <source>
        <dbReference type="ARBA" id="ARBA00004651"/>
    </source>
</evidence>
<evidence type="ECO:0000256" key="10">
    <source>
        <dbReference type="SAM" id="Phobius"/>
    </source>
</evidence>